<feature type="region of interest" description="Disordered" evidence="1">
    <location>
        <begin position="1"/>
        <end position="32"/>
    </location>
</feature>
<dbReference type="RefSeq" id="WP_099532538.1">
    <property type="nucleotide sequence ID" value="NZ_JAZAQF010000078.1"/>
</dbReference>
<evidence type="ECO:0000256" key="1">
    <source>
        <dbReference type="SAM" id="MobiDB-lite"/>
    </source>
</evidence>
<reference evidence="3" key="1">
    <citation type="journal article" date="2024" name="Algal Res.">
        <title>Biochemical, toxicological and genomic investigation of a high-biomass producing Limnothrix strain isolated from Italian shallow drinking water reservoir.</title>
        <authorList>
            <person name="Simonazzi M."/>
            <person name="Shishido T.K."/>
            <person name="Delbaje E."/>
            <person name="Wahlsten M."/>
            <person name="Fewer D.P."/>
            <person name="Sivonen K."/>
            <person name="Pezzolesi L."/>
            <person name="Pistocchi R."/>
        </authorList>
    </citation>
    <scope>NUCLEOTIDE SEQUENCE [LARGE SCALE GENOMIC DNA]</scope>
    <source>
        <strain evidence="3">LRLZ20PSL1</strain>
    </source>
</reference>
<dbReference type="Proteomes" id="UP001604335">
    <property type="component" value="Unassembled WGS sequence"/>
</dbReference>
<proteinExistence type="predicted"/>
<dbReference type="Pfam" id="PF20133">
    <property type="entry name" value="HHL1-like"/>
    <property type="match status" value="1"/>
</dbReference>
<sequence>MATPTGFGKPKAQPKAKSNDRRAAAASQLDEMRSKGMPEFEVYVRVKDQKPWYPVGALAVNRSNQINQAIFANENDLRQGAFRLFPRLKKQQGNLEYGYRIKAYKDDPITLAVQPTSVLPGPLQGAIDQVREGLGSLVSRFTARRS</sequence>
<dbReference type="EMBL" id="JAZAQF010000078">
    <property type="protein sequence ID" value="MFG3818592.1"/>
    <property type="molecule type" value="Genomic_DNA"/>
</dbReference>
<organism evidence="2 3">
    <name type="scientific">Limnothrix redekei LRLZ20PSL1</name>
    <dbReference type="NCBI Taxonomy" id="3112953"/>
    <lineage>
        <taxon>Bacteria</taxon>
        <taxon>Bacillati</taxon>
        <taxon>Cyanobacteriota</taxon>
        <taxon>Cyanophyceae</taxon>
        <taxon>Pseudanabaenales</taxon>
        <taxon>Pseudanabaenaceae</taxon>
        <taxon>Limnothrix</taxon>
    </lineage>
</organism>
<dbReference type="InterPro" id="IPR045388">
    <property type="entry name" value="HHL1-like"/>
</dbReference>
<evidence type="ECO:0000313" key="2">
    <source>
        <dbReference type="EMBL" id="MFG3818592.1"/>
    </source>
</evidence>
<keyword evidence="3" id="KW-1185">Reference proteome</keyword>
<comment type="caution">
    <text evidence="2">The sequence shown here is derived from an EMBL/GenBank/DDBJ whole genome shotgun (WGS) entry which is preliminary data.</text>
</comment>
<name>A0ABW7CBS1_9CYAN</name>
<gene>
    <name evidence="2" type="ORF">VPK24_13150</name>
</gene>
<accession>A0ABW7CBS1</accession>
<evidence type="ECO:0000313" key="3">
    <source>
        <dbReference type="Proteomes" id="UP001604335"/>
    </source>
</evidence>
<protein>
    <submittedName>
        <fullName evidence="2">HHL1-like protein</fullName>
    </submittedName>
</protein>